<dbReference type="Pfam" id="PF19631">
    <property type="entry name" value="Trypco2"/>
    <property type="match status" value="1"/>
</dbReference>
<sequence>MDTGIELADAIEVVREQLAEAVARGEGEAIRFGVDSVVVEFGVELKRDAKVKGGVKAWVFSADTEAGIARQRTHRITVTLTPKGPDGSVEVGNDDLGSRGGF</sequence>
<dbReference type="Proteomes" id="UP000573327">
    <property type="component" value="Unassembled WGS sequence"/>
</dbReference>
<proteinExistence type="predicted"/>
<evidence type="ECO:0000313" key="4">
    <source>
        <dbReference type="Proteomes" id="UP000573327"/>
    </source>
</evidence>
<feature type="domain" description="Trypsin-co-occurring" evidence="2">
    <location>
        <begin position="5"/>
        <end position="82"/>
    </location>
</feature>
<evidence type="ECO:0000259" key="2">
    <source>
        <dbReference type="Pfam" id="PF19631"/>
    </source>
</evidence>
<feature type="region of interest" description="Disordered" evidence="1">
    <location>
        <begin position="79"/>
        <end position="102"/>
    </location>
</feature>
<dbReference type="EMBL" id="JACHJR010000001">
    <property type="protein sequence ID" value="MBB4948478.1"/>
    <property type="molecule type" value="Genomic_DNA"/>
</dbReference>
<reference evidence="3 4" key="1">
    <citation type="submission" date="2020-08" db="EMBL/GenBank/DDBJ databases">
        <title>Sequencing the genomes of 1000 actinobacteria strains.</title>
        <authorList>
            <person name="Klenk H.-P."/>
        </authorList>
    </citation>
    <scope>NUCLEOTIDE SEQUENCE [LARGE SCALE GENOMIC DNA]</scope>
    <source>
        <strain evidence="3 4">DSM 44786</strain>
    </source>
</reference>
<protein>
    <recommendedName>
        <fullName evidence="2">Trypsin-co-occurring domain-containing protein</fullName>
    </recommendedName>
</protein>
<name>A0A7W7WIS5_9ACTN</name>
<organism evidence="3 4">
    <name type="scientific">Kitasatospora gansuensis</name>
    <dbReference type="NCBI Taxonomy" id="258050"/>
    <lineage>
        <taxon>Bacteria</taxon>
        <taxon>Bacillati</taxon>
        <taxon>Actinomycetota</taxon>
        <taxon>Actinomycetes</taxon>
        <taxon>Kitasatosporales</taxon>
        <taxon>Streptomycetaceae</taxon>
        <taxon>Kitasatospora</taxon>
    </lineage>
</organism>
<dbReference type="InterPro" id="IPR045608">
    <property type="entry name" value="Trypco2"/>
</dbReference>
<evidence type="ECO:0000313" key="3">
    <source>
        <dbReference type="EMBL" id="MBB4948478.1"/>
    </source>
</evidence>
<evidence type="ECO:0000256" key="1">
    <source>
        <dbReference type="SAM" id="MobiDB-lite"/>
    </source>
</evidence>
<dbReference type="AlphaFoldDB" id="A0A7W7WIS5"/>
<accession>A0A7W7WIS5</accession>
<keyword evidence="4" id="KW-1185">Reference proteome</keyword>
<dbReference type="RefSeq" id="WP_313068379.1">
    <property type="nucleotide sequence ID" value="NZ_JACHJR010000001.1"/>
</dbReference>
<comment type="caution">
    <text evidence="3">The sequence shown here is derived from an EMBL/GenBank/DDBJ whole genome shotgun (WGS) entry which is preliminary data.</text>
</comment>
<gene>
    <name evidence="3" type="ORF">F4556_004013</name>
</gene>